<sequence length="160" mass="17449">MLGTAKKVSVLLNDTIILHGGGDKKLIEERCAEAPAFTIASNAGFDGALVIGKLLEQDNHNLGFDAAKGVYVDMVEERIIDPLKVVRTALVNIASCLKMSMLLAEGQLCCWLASLLVGDKCNFKVNIELELGFAQSLHIIKVPELMECLLINTTVWLGHW</sequence>
<dbReference type="InterPro" id="IPR027413">
    <property type="entry name" value="GROEL-like_equatorial_sf"/>
</dbReference>
<proteinExistence type="inferred from homology"/>
<dbReference type="GO" id="GO:0042026">
    <property type="term" value="P:protein refolding"/>
    <property type="evidence" value="ECO:0007669"/>
    <property type="project" value="InterPro"/>
</dbReference>
<keyword evidence="2" id="KW-0143">Chaperone</keyword>
<name>A0A7N2LPY6_QUELO</name>
<comment type="similarity">
    <text evidence="1">Belongs to the chaperonin (HSP60) family.</text>
</comment>
<dbReference type="GO" id="GO:0140662">
    <property type="term" value="F:ATP-dependent protein folding chaperone"/>
    <property type="evidence" value="ECO:0007669"/>
    <property type="project" value="InterPro"/>
</dbReference>
<dbReference type="SUPFAM" id="SSF48592">
    <property type="entry name" value="GroEL equatorial domain-like"/>
    <property type="match status" value="1"/>
</dbReference>
<reference evidence="3 4" key="1">
    <citation type="journal article" date="2016" name="G3 (Bethesda)">
        <title>First Draft Assembly and Annotation of the Genome of a California Endemic Oak Quercus lobata Nee (Fagaceae).</title>
        <authorList>
            <person name="Sork V.L."/>
            <person name="Fitz-Gibbon S.T."/>
            <person name="Puiu D."/>
            <person name="Crepeau M."/>
            <person name="Gugger P.F."/>
            <person name="Sherman R."/>
            <person name="Stevens K."/>
            <person name="Langley C.H."/>
            <person name="Pellegrini M."/>
            <person name="Salzberg S.L."/>
        </authorList>
    </citation>
    <scope>NUCLEOTIDE SEQUENCE [LARGE SCALE GENOMIC DNA]</scope>
    <source>
        <strain evidence="3 4">cv. SW786</strain>
    </source>
</reference>
<evidence type="ECO:0000256" key="1">
    <source>
        <dbReference type="ARBA" id="ARBA00006607"/>
    </source>
</evidence>
<evidence type="ECO:0000256" key="2">
    <source>
        <dbReference type="ARBA" id="ARBA00023186"/>
    </source>
</evidence>
<organism evidence="3 4">
    <name type="scientific">Quercus lobata</name>
    <name type="common">Valley oak</name>
    <dbReference type="NCBI Taxonomy" id="97700"/>
    <lineage>
        <taxon>Eukaryota</taxon>
        <taxon>Viridiplantae</taxon>
        <taxon>Streptophyta</taxon>
        <taxon>Embryophyta</taxon>
        <taxon>Tracheophyta</taxon>
        <taxon>Spermatophyta</taxon>
        <taxon>Magnoliopsida</taxon>
        <taxon>eudicotyledons</taxon>
        <taxon>Gunneridae</taxon>
        <taxon>Pentapetalae</taxon>
        <taxon>rosids</taxon>
        <taxon>fabids</taxon>
        <taxon>Fagales</taxon>
        <taxon>Fagaceae</taxon>
        <taxon>Quercus</taxon>
    </lineage>
</organism>
<dbReference type="InterPro" id="IPR001844">
    <property type="entry name" value="Cpn60/GroEL"/>
</dbReference>
<dbReference type="PANTHER" id="PTHR45633">
    <property type="entry name" value="60 KDA HEAT SHOCK PROTEIN, MITOCHONDRIAL"/>
    <property type="match status" value="1"/>
</dbReference>
<evidence type="ECO:0000313" key="4">
    <source>
        <dbReference type="Proteomes" id="UP000594261"/>
    </source>
</evidence>
<dbReference type="EnsemblPlants" id="QL05p055866:mrna">
    <property type="protein sequence ID" value="QL05p055866:mrna"/>
    <property type="gene ID" value="QL05p055866"/>
</dbReference>
<evidence type="ECO:0000313" key="3">
    <source>
        <dbReference type="EnsemblPlants" id="QL05p055866:mrna"/>
    </source>
</evidence>
<reference evidence="3" key="2">
    <citation type="submission" date="2021-01" db="UniProtKB">
        <authorList>
            <consortium name="EnsemblPlants"/>
        </authorList>
    </citation>
    <scope>IDENTIFICATION</scope>
</reference>
<dbReference type="Gene3D" id="1.10.560.10">
    <property type="entry name" value="GroEL-like equatorial domain"/>
    <property type="match status" value="1"/>
</dbReference>
<dbReference type="AlphaFoldDB" id="A0A7N2LPY6"/>
<dbReference type="EMBL" id="LRBV02000005">
    <property type="status" value="NOT_ANNOTATED_CDS"/>
    <property type="molecule type" value="Genomic_DNA"/>
</dbReference>
<protein>
    <submittedName>
        <fullName evidence="3">Uncharacterized protein</fullName>
    </submittedName>
</protein>
<accession>A0A7N2LPY6</accession>
<dbReference type="Proteomes" id="UP000594261">
    <property type="component" value="Chromosome 5"/>
</dbReference>
<dbReference type="Gramene" id="QL05p055866:mrna">
    <property type="protein sequence ID" value="QL05p055866:mrna"/>
    <property type="gene ID" value="QL05p055866"/>
</dbReference>
<dbReference type="InParanoid" id="A0A7N2LPY6"/>
<keyword evidence="4" id="KW-1185">Reference proteome</keyword>